<gene>
    <name evidence="3" type="ORF">A2845_04790</name>
</gene>
<feature type="compositionally biased region" description="Basic and acidic residues" evidence="1">
    <location>
        <begin position="273"/>
        <end position="282"/>
    </location>
</feature>
<keyword evidence="2" id="KW-0472">Membrane</keyword>
<evidence type="ECO:0000256" key="2">
    <source>
        <dbReference type="SAM" id="Phobius"/>
    </source>
</evidence>
<feature type="transmembrane region" description="Helical" evidence="2">
    <location>
        <begin position="49"/>
        <end position="68"/>
    </location>
</feature>
<protein>
    <submittedName>
        <fullName evidence="3">Uncharacterized protein</fullName>
    </submittedName>
</protein>
<name>A0A1G2CWB8_9BACT</name>
<reference evidence="3 4" key="1">
    <citation type="journal article" date="2016" name="Nat. Commun.">
        <title>Thousands of microbial genomes shed light on interconnected biogeochemical processes in an aquifer system.</title>
        <authorList>
            <person name="Anantharaman K."/>
            <person name="Brown C.T."/>
            <person name="Hug L.A."/>
            <person name="Sharon I."/>
            <person name="Castelle C.J."/>
            <person name="Probst A.J."/>
            <person name="Thomas B.C."/>
            <person name="Singh A."/>
            <person name="Wilkins M.J."/>
            <person name="Karaoz U."/>
            <person name="Brodie E.L."/>
            <person name="Williams K.H."/>
            <person name="Hubbard S.S."/>
            <person name="Banfield J.F."/>
        </authorList>
    </citation>
    <scope>NUCLEOTIDE SEQUENCE [LARGE SCALE GENOMIC DNA]</scope>
</reference>
<feature type="compositionally biased region" description="Polar residues" evidence="1">
    <location>
        <begin position="243"/>
        <end position="256"/>
    </location>
</feature>
<feature type="region of interest" description="Disordered" evidence="1">
    <location>
        <begin position="134"/>
        <end position="154"/>
    </location>
</feature>
<accession>A0A1G2CWB8</accession>
<organism evidence="3 4">
    <name type="scientific">Candidatus Lloydbacteria bacterium RIFCSPHIGHO2_01_FULL_49_22</name>
    <dbReference type="NCBI Taxonomy" id="1798658"/>
    <lineage>
        <taxon>Bacteria</taxon>
        <taxon>Candidatus Lloydiibacteriota</taxon>
    </lineage>
</organism>
<dbReference type="AlphaFoldDB" id="A0A1G2CWB8"/>
<feature type="region of interest" description="Disordered" evidence="1">
    <location>
        <begin position="192"/>
        <end position="305"/>
    </location>
</feature>
<evidence type="ECO:0000313" key="4">
    <source>
        <dbReference type="Proteomes" id="UP000177122"/>
    </source>
</evidence>
<feature type="compositionally biased region" description="Basic and acidic residues" evidence="1">
    <location>
        <begin position="194"/>
        <end position="242"/>
    </location>
</feature>
<dbReference type="EMBL" id="MHLI01000008">
    <property type="protein sequence ID" value="OGZ05644.1"/>
    <property type="molecule type" value="Genomic_DNA"/>
</dbReference>
<dbReference type="Proteomes" id="UP000177122">
    <property type="component" value="Unassembled WGS sequence"/>
</dbReference>
<keyword evidence="2" id="KW-0812">Transmembrane</keyword>
<sequence>MEKRITRNKPIGITEEEKIRSWNIIEQHLVAAPSPFSYTALRKRTQSKIVAGILTALVLSGGVATAYASNAKPGDLLFPIAIAKEKAQIIMTKDGQKKEALRVEFAQKRLKEVRELAALIDTDPAYATSSETVFDTTPALSKEETKRAERAKHGTAVALRELEATRDTLRRDGRGNATTVIDDIISEMQAVSLETREERKQRERKEGQDAREADPSRRTPRDQFQETKKSERDNAQTEKSDGRTVSTTDIKSNNETEVTEIPLIIEPNSNNRSRSETVSPDKSDDEAPGQDPRVPSIKGETRDDR</sequence>
<evidence type="ECO:0000256" key="1">
    <source>
        <dbReference type="SAM" id="MobiDB-lite"/>
    </source>
</evidence>
<comment type="caution">
    <text evidence="3">The sequence shown here is derived from an EMBL/GenBank/DDBJ whole genome shotgun (WGS) entry which is preliminary data.</text>
</comment>
<feature type="compositionally biased region" description="Basic and acidic residues" evidence="1">
    <location>
        <begin position="141"/>
        <end position="152"/>
    </location>
</feature>
<keyword evidence="2" id="KW-1133">Transmembrane helix</keyword>
<proteinExistence type="predicted"/>
<evidence type="ECO:0000313" key="3">
    <source>
        <dbReference type="EMBL" id="OGZ05644.1"/>
    </source>
</evidence>